<dbReference type="PANTHER" id="PTHR14087">
    <property type="entry name" value="THYMOCYTE NUCLEAR PROTEIN 1"/>
    <property type="match status" value="1"/>
</dbReference>
<dbReference type="AlphaFoldDB" id="A0A2I0CNS5"/>
<dbReference type="Pfam" id="PF01878">
    <property type="entry name" value="EVE"/>
    <property type="match status" value="1"/>
</dbReference>
<feature type="domain" description="EVE" evidence="1">
    <location>
        <begin position="3"/>
        <end position="150"/>
    </location>
</feature>
<reference evidence="5" key="4">
    <citation type="journal article" date="2019" name="Int. J. Syst. Evol. Microbiol.">
        <title>The Global Catalogue of Microorganisms (GCM) 10K type strain sequencing project: providing services to taxonomists for standard genome sequencing and annotation.</title>
        <authorList>
            <consortium name="The Broad Institute Genomics Platform"/>
            <consortium name="The Broad Institute Genome Sequencing Center for Infectious Disease"/>
            <person name="Wu L."/>
            <person name="Ma J."/>
        </authorList>
    </citation>
    <scope>NUCLEOTIDE SEQUENCE [LARGE SCALE GENOMIC DNA]</scope>
    <source>
        <strain evidence="5">CCM 8778</strain>
    </source>
</reference>
<dbReference type="PANTHER" id="PTHR14087:SF7">
    <property type="entry name" value="THYMOCYTE NUCLEAR PROTEIN 1"/>
    <property type="match status" value="1"/>
</dbReference>
<dbReference type="RefSeq" id="WP_093984838.1">
    <property type="nucleotide sequence ID" value="NZ_BMDE01000002.1"/>
</dbReference>
<evidence type="ECO:0000313" key="5">
    <source>
        <dbReference type="Proteomes" id="UP000655550"/>
    </source>
</evidence>
<dbReference type="EMBL" id="PIYS01000018">
    <property type="protein sequence ID" value="PKF70798.1"/>
    <property type="molecule type" value="Genomic_DNA"/>
</dbReference>
<dbReference type="EMBL" id="BMDE01000002">
    <property type="protein sequence ID" value="GGH89999.1"/>
    <property type="molecule type" value="Genomic_DNA"/>
</dbReference>
<gene>
    <name evidence="3" type="ORF">CW360_09720</name>
    <name evidence="2" type="ORF">GCM10007363_06450</name>
</gene>
<reference evidence="4" key="3">
    <citation type="submission" date="2017-12" db="EMBL/GenBank/DDBJ databases">
        <authorList>
            <person name="Yu X.-Y."/>
        </authorList>
    </citation>
    <scope>NUCLEOTIDE SEQUENCE [LARGE SCALE GENOMIC DNA]</scope>
    <source>
        <strain evidence="4">ZYSR67-Z</strain>
    </source>
</reference>
<comment type="caution">
    <text evidence="3">The sequence shown here is derived from an EMBL/GenBank/DDBJ whole genome shotgun (WGS) entry which is preliminary data.</text>
</comment>
<dbReference type="CDD" id="cd21133">
    <property type="entry name" value="EVE"/>
    <property type="match status" value="1"/>
</dbReference>
<dbReference type="Proteomes" id="UP000242861">
    <property type="component" value="Unassembled WGS sequence"/>
</dbReference>
<evidence type="ECO:0000313" key="2">
    <source>
        <dbReference type="EMBL" id="GGH89999.1"/>
    </source>
</evidence>
<dbReference type="Proteomes" id="UP000655550">
    <property type="component" value="Unassembled WGS sequence"/>
</dbReference>
<reference evidence="3" key="2">
    <citation type="submission" date="2017-12" db="EMBL/GenBank/DDBJ databases">
        <authorList>
            <person name="Hurst M.R.H."/>
        </authorList>
    </citation>
    <scope>NUCLEOTIDE SEQUENCE [LARGE SCALE GENOMIC DNA]</scope>
    <source>
        <strain evidence="3">ZYSR67-Z</strain>
    </source>
</reference>
<reference evidence="2" key="1">
    <citation type="journal article" date="2014" name="Int. J. Syst. Evol. Microbiol.">
        <title>Complete genome of a new Firmicutes species belonging to the dominant human colonic microbiota ('Ruminococcus bicirculans') reveals two chromosomes and a selective capacity to utilize plant glucans.</title>
        <authorList>
            <consortium name="NISC Comparative Sequencing Program"/>
            <person name="Wegmann U."/>
            <person name="Louis P."/>
            <person name="Goesmann A."/>
            <person name="Henrissat B."/>
            <person name="Duncan S.H."/>
            <person name="Flint H.J."/>
        </authorList>
    </citation>
    <scope>NUCLEOTIDE SEQUENCE</scope>
    <source>
        <strain evidence="2">CCM 8778</strain>
    </source>
</reference>
<accession>A0A2I0CNS5</accession>
<sequence length="157" mass="17730">MPYWLMKSEPDEFSIDDLAERGQARWDGVRNYQARNFLRQMQVGERFFFYHSSCAEPGLAGIGEIVRTAYPDPTACDPQSVYHDPRCLRGENPWSAVEVAFVCRFQPLLSLRQLRTQAHQAALADLELLRKGSRLSVMPVSTAAWQALCTLADVPPG</sequence>
<keyword evidence="5" id="KW-1185">Reference proteome</keyword>
<evidence type="ECO:0000259" key="1">
    <source>
        <dbReference type="Pfam" id="PF01878"/>
    </source>
</evidence>
<evidence type="ECO:0000313" key="4">
    <source>
        <dbReference type="Proteomes" id="UP000242861"/>
    </source>
</evidence>
<reference evidence="2" key="5">
    <citation type="submission" date="2024-05" db="EMBL/GenBank/DDBJ databases">
        <authorList>
            <person name="Sun Q."/>
            <person name="Sedlacek I."/>
        </authorList>
    </citation>
    <scope>NUCLEOTIDE SEQUENCE</scope>
    <source>
        <strain evidence="2">CCM 8778</strain>
    </source>
</reference>
<dbReference type="PROSITE" id="PS51300">
    <property type="entry name" value="NIRD"/>
    <property type="match status" value="1"/>
</dbReference>
<dbReference type="InterPro" id="IPR015947">
    <property type="entry name" value="PUA-like_sf"/>
</dbReference>
<dbReference type="InterPro" id="IPR047197">
    <property type="entry name" value="THYN1-like_EVE"/>
</dbReference>
<proteinExistence type="predicted"/>
<organism evidence="3 4">
    <name type="scientific">Pseudomonas fluvialis</name>
    <dbReference type="NCBI Taxonomy" id="1793966"/>
    <lineage>
        <taxon>Bacteria</taxon>
        <taxon>Pseudomonadati</taxon>
        <taxon>Pseudomonadota</taxon>
        <taxon>Gammaproteobacteria</taxon>
        <taxon>Pseudomonadales</taxon>
        <taxon>Pseudomonadaceae</taxon>
        <taxon>Pseudomonas</taxon>
    </lineage>
</organism>
<protein>
    <submittedName>
        <fullName evidence="3">EVE domain-containing protein</fullName>
    </submittedName>
</protein>
<evidence type="ECO:0000313" key="3">
    <source>
        <dbReference type="EMBL" id="PKF70798.1"/>
    </source>
</evidence>
<name>A0A2I0CNS5_9PSED</name>
<dbReference type="InterPro" id="IPR002740">
    <property type="entry name" value="EVE_domain"/>
</dbReference>
<dbReference type="Gene3D" id="3.10.590.10">
    <property type="entry name" value="ph1033 like domains"/>
    <property type="match status" value="1"/>
</dbReference>
<dbReference type="SUPFAM" id="SSF88697">
    <property type="entry name" value="PUA domain-like"/>
    <property type="match status" value="1"/>
</dbReference>
<dbReference type="InterPro" id="IPR052181">
    <property type="entry name" value="5hmC_binding"/>
</dbReference>